<gene>
    <name evidence="1" type="ORF">GCM10011492_44590</name>
</gene>
<proteinExistence type="predicted"/>
<dbReference type="Proteomes" id="UP000636793">
    <property type="component" value="Unassembled WGS sequence"/>
</dbReference>
<name>A0A916X0V5_9MICO</name>
<evidence type="ECO:0000313" key="2">
    <source>
        <dbReference type="Proteomes" id="UP000636793"/>
    </source>
</evidence>
<keyword evidence="2" id="KW-1185">Reference proteome</keyword>
<protein>
    <submittedName>
        <fullName evidence="1">Uncharacterized protein</fullName>
    </submittedName>
</protein>
<comment type="caution">
    <text evidence="1">The sequence shown here is derived from an EMBL/GenBank/DDBJ whole genome shotgun (WGS) entry which is preliminary data.</text>
</comment>
<dbReference type="RefSeq" id="WP_188839294.1">
    <property type="nucleotide sequence ID" value="NZ_BMHI01000010.1"/>
</dbReference>
<evidence type="ECO:0000313" key="1">
    <source>
        <dbReference type="EMBL" id="GGB48412.1"/>
    </source>
</evidence>
<organism evidence="1 2">
    <name type="scientific">Flexivirga endophytica</name>
    <dbReference type="NCBI Taxonomy" id="1849103"/>
    <lineage>
        <taxon>Bacteria</taxon>
        <taxon>Bacillati</taxon>
        <taxon>Actinomycetota</taxon>
        <taxon>Actinomycetes</taxon>
        <taxon>Micrococcales</taxon>
        <taxon>Dermacoccaceae</taxon>
        <taxon>Flexivirga</taxon>
    </lineage>
</organism>
<reference evidence="1" key="2">
    <citation type="submission" date="2020-09" db="EMBL/GenBank/DDBJ databases">
        <authorList>
            <person name="Sun Q."/>
            <person name="Zhou Y."/>
        </authorList>
    </citation>
    <scope>NUCLEOTIDE SEQUENCE</scope>
    <source>
        <strain evidence="1">CGMCC 1.15085</strain>
    </source>
</reference>
<sequence>MQPSPYTPGEIARRVPGRSVPLGQIDERLAYLSDLRRLVGRIRVDQGPRGIGKTSLLHEASLMATRRDILTIWVTAGEAGGLATSIAREIDRATGGWSGRRDLSERLKGVDVGLQLGVPGVAVREGQLEAGRRSRRRAASGNA</sequence>
<dbReference type="EMBL" id="BMHI01000010">
    <property type="protein sequence ID" value="GGB48412.1"/>
    <property type="molecule type" value="Genomic_DNA"/>
</dbReference>
<reference evidence="1" key="1">
    <citation type="journal article" date="2014" name="Int. J. Syst. Evol. Microbiol.">
        <title>Complete genome sequence of Corynebacterium casei LMG S-19264T (=DSM 44701T), isolated from a smear-ripened cheese.</title>
        <authorList>
            <consortium name="US DOE Joint Genome Institute (JGI-PGF)"/>
            <person name="Walter F."/>
            <person name="Albersmeier A."/>
            <person name="Kalinowski J."/>
            <person name="Ruckert C."/>
        </authorList>
    </citation>
    <scope>NUCLEOTIDE SEQUENCE</scope>
    <source>
        <strain evidence="1">CGMCC 1.15085</strain>
    </source>
</reference>
<accession>A0A916X0V5</accession>
<dbReference type="AlphaFoldDB" id="A0A916X0V5"/>